<dbReference type="InterPro" id="IPR027417">
    <property type="entry name" value="P-loop_NTPase"/>
</dbReference>
<evidence type="ECO:0000256" key="4">
    <source>
        <dbReference type="ARBA" id="ARBA00022821"/>
    </source>
</evidence>
<dbReference type="Pfam" id="PF23247">
    <property type="entry name" value="LRR_RPS2"/>
    <property type="match status" value="1"/>
</dbReference>
<dbReference type="AlphaFoldDB" id="A0AAP0NAG3"/>
<organism evidence="9 10">
    <name type="scientific">Liquidambar formosana</name>
    <name type="common">Formosan gum</name>
    <dbReference type="NCBI Taxonomy" id="63359"/>
    <lineage>
        <taxon>Eukaryota</taxon>
        <taxon>Viridiplantae</taxon>
        <taxon>Streptophyta</taxon>
        <taxon>Embryophyta</taxon>
        <taxon>Tracheophyta</taxon>
        <taxon>Spermatophyta</taxon>
        <taxon>Magnoliopsida</taxon>
        <taxon>eudicotyledons</taxon>
        <taxon>Gunneridae</taxon>
        <taxon>Pentapetalae</taxon>
        <taxon>Saxifragales</taxon>
        <taxon>Altingiaceae</taxon>
        <taxon>Liquidambar</taxon>
    </lineage>
</organism>
<evidence type="ECO:0000313" key="10">
    <source>
        <dbReference type="Proteomes" id="UP001415857"/>
    </source>
</evidence>
<keyword evidence="4" id="KW-0611">Plant defense</keyword>
<dbReference type="Pfam" id="PF13855">
    <property type="entry name" value="LRR_8"/>
    <property type="match status" value="1"/>
</dbReference>
<dbReference type="InterPro" id="IPR003591">
    <property type="entry name" value="Leu-rich_rpt_typical-subtyp"/>
</dbReference>
<dbReference type="GO" id="GO:0043531">
    <property type="term" value="F:ADP binding"/>
    <property type="evidence" value="ECO:0007669"/>
    <property type="project" value="InterPro"/>
</dbReference>
<dbReference type="Gene3D" id="3.30.70.100">
    <property type="match status" value="1"/>
</dbReference>
<dbReference type="SUPFAM" id="SSF52540">
    <property type="entry name" value="P-loop containing nucleoside triphosphate hydrolases"/>
    <property type="match status" value="1"/>
</dbReference>
<dbReference type="Gene3D" id="3.80.10.10">
    <property type="entry name" value="Ribonuclease Inhibitor"/>
    <property type="match status" value="2"/>
</dbReference>
<dbReference type="Pfam" id="PF23559">
    <property type="entry name" value="WHD_DRP"/>
    <property type="match status" value="1"/>
</dbReference>
<dbReference type="EMBL" id="JBBPBK010000015">
    <property type="protein sequence ID" value="KAK9269582.1"/>
    <property type="molecule type" value="Genomic_DNA"/>
</dbReference>
<keyword evidence="5" id="KW-0067">ATP-binding</keyword>
<evidence type="ECO:0000256" key="2">
    <source>
        <dbReference type="ARBA" id="ARBA00022614"/>
    </source>
</evidence>
<evidence type="ECO:0000256" key="5">
    <source>
        <dbReference type="ARBA" id="ARBA00022840"/>
    </source>
</evidence>
<keyword evidence="5" id="KW-0547">Nucleotide-binding</keyword>
<accession>A0AAP0NAG3</accession>
<dbReference type="PROSITE" id="PS51450">
    <property type="entry name" value="LRR"/>
    <property type="match status" value="2"/>
</dbReference>
<dbReference type="InterPro" id="IPR058922">
    <property type="entry name" value="WHD_DRP"/>
</dbReference>
<feature type="domain" description="NB-ARC" evidence="6">
    <location>
        <begin position="4"/>
        <end position="152"/>
    </location>
</feature>
<dbReference type="SUPFAM" id="SSF52058">
    <property type="entry name" value="L domain-like"/>
    <property type="match status" value="1"/>
</dbReference>
<dbReference type="InterPro" id="IPR057135">
    <property type="entry name" value="At4g27190-like_LRR"/>
</dbReference>
<dbReference type="Pfam" id="PF00931">
    <property type="entry name" value="NB-ARC"/>
    <property type="match status" value="1"/>
</dbReference>
<protein>
    <recommendedName>
        <fullName evidence="11">NB-ARC domain-containing protein</fullName>
    </recommendedName>
</protein>
<dbReference type="InterPro" id="IPR002182">
    <property type="entry name" value="NB-ARC"/>
</dbReference>
<sequence length="908" mass="104768">MNEEIISIGVYGMGGVGKTAIITHIHNQLLETFDHVYWVTVSQESNVRKLQNNIAKAVRLDLSDKQDERQRAAKLNRELKKKLKFVLILDDMWKDIPLEDVGIPVGVNAGKVIVTSRSLEVCRRMNCKPNIKVKPLPKGEAWELFMEKFGRETVLAPEVEKIAESIANECAGLPLAIITTARSMRGVDDICEWRNALNDLRELTRGLIDMEGEVFNLLKFSYDRLNDEKLQQCLLYCALFPEDYNIQREYLIMCWIAEGLVDEMKTRQAEFDRGHALLNKLENVCLLERPTSADGKLCIKMHDVIRDMALNIARVNPQFMVKAGVQLMQLPDERGWSENLDRVSFMHNNIEGRLPYISPKCPKLRTMMLQSNGIKEIPNLFFVYMQNLEVLDLSQNKSIKRLPDSISNLEKLRALLLNGCQNLMSIPSLAKLTELRELDLEHTKIKELPHGTEKLANLKRLDLPLAYGTAFVFPSGVLSKLFRLQSLRFVLFTDDLHVEEISRLKQMEVLVVHFYNFHTLNSYVKTQHWQRLDHYSLQTVSRHFPTPEEEVHCCREVHMNECNLIEGEGPLVLPTNIQELNIYAFHDLASLSDFSSLKNARELEKCCIQSCKGIKHLWSWSIPSLEEEPEWCTETTISFLQSLKTLMLLSLPKLSVIFNFKGVGVGRAPPKCRTFSNLKFFRVGDCPNLKYVFQREMVQHHLQNLEEIQVYECSNMEDIIVAEQEEKQEEIVAAKEEDSNSIITCPKLQNLELINLPKLKSIWRGTMVCHSLQQIDVRRCLMLRRLPFSPHLNVDAQPSATLLTPKKISGEEDWWNCLEWDHPDTKSAFQPFFCTIVKVELRVDMDLNDHKTRERAEKTAQRISDNFSIDSWAKQMVVIGEVDPKVFLRKFRKYHPAEIMHVGAANWA</sequence>
<dbReference type="GO" id="GO:0006952">
    <property type="term" value="P:defense response"/>
    <property type="evidence" value="ECO:0007669"/>
    <property type="project" value="UniProtKB-KW"/>
</dbReference>
<evidence type="ECO:0000256" key="1">
    <source>
        <dbReference type="ARBA" id="ARBA00008894"/>
    </source>
</evidence>
<dbReference type="InterPro" id="IPR032675">
    <property type="entry name" value="LRR_dom_sf"/>
</dbReference>
<feature type="domain" description="Disease resistance protein At4g27190-like leucine-rich repeats" evidence="7">
    <location>
        <begin position="672"/>
        <end position="786"/>
    </location>
</feature>
<dbReference type="PANTHER" id="PTHR33463">
    <property type="entry name" value="NB-ARC DOMAIN-CONTAINING PROTEIN-RELATED"/>
    <property type="match status" value="1"/>
</dbReference>
<evidence type="ECO:0000259" key="6">
    <source>
        <dbReference type="Pfam" id="PF00931"/>
    </source>
</evidence>
<dbReference type="Gene3D" id="3.40.50.300">
    <property type="entry name" value="P-loop containing nucleotide triphosphate hydrolases"/>
    <property type="match status" value="1"/>
</dbReference>
<comment type="similarity">
    <text evidence="1">Belongs to the disease resistance NB-LRR family.</text>
</comment>
<evidence type="ECO:0000259" key="7">
    <source>
        <dbReference type="Pfam" id="PF23247"/>
    </source>
</evidence>
<proteinExistence type="inferred from homology"/>
<feature type="domain" description="Disease resistance protein winged helix" evidence="8">
    <location>
        <begin position="239"/>
        <end position="309"/>
    </location>
</feature>
<comment type="caution">
    <text evidence="9">The sequence shown here is derived from an EMBL/GenBank/DDBJ whole genome shotgun (WGS) entry which is preliminary data.</text>
</comment>
<evidence type="ECO:0000313" key="9">
    <source>
        <dbReference type="EMBL" id="KAK9269582.1"/>
    </source>
</evidence>
<evidence type="ECO:0000256" key="3">
    <source>
        <dbReference type="ARBA" id="ARBA00022737"/>
    </source>
</evidence>
<dbReference type="Proteomes" id="UP001415857">
    <property type="component" value="Unassembled WGS sequence"/>
</dbReference>
<reference evidence="9 10" key="1">
    <citation type="journal article" date="2024" name="Plant J.">
        <title>Genome sequences and population genomics reveal climatic adaptation and genomic divergence between two closely related sweetgum species.</title>
        <authorList>
            <person name="Xu W.Q."/>
            <person name="Ren C.Q."/>
            <person name="Zhang X.Y."/>
            <person name="Comes H.P."/>
            <person name="Liu X.H."/>
            <person name="Li Y.G."/>
            <person name="Kettle C.J."/>
            <person name="Jalonen R."/>
            <person name="Gaisberger H."/>
            <person name="Ma Y.Z."/>
            <person name="Qiu Y.X."/>
        </authorList>
    </citation>
    <scope>NUCLEOTIDE SEQUENCE [LARGE SCALE GENOMIC DNA]</scope>
    <source>
        <strain evidence="9">Hangzhou</strain>
    </source>
</reference>
<dbReference type="Gene3D" id="1.10.8.430">
    <property type="entry name" value="Helical domain of apoptotic protease-activating factors"/>
    <property type="match status" value="1"/>
</dbReference>
<dbReference type="InterPro" id="IPR036388">
    <property type="entry name" value="WH-like_DNA-bd_sf"/>
</dbReference>
<gene>
    <name evidence="9" type="ORF">L1049_001358</name>
</gene>
<evidence type="ECO:0008006" key="11">
    <source>
        <dbReference type="Google" id="ProtNLM"/>
    </source>
</evidence>
<dbReference type="FunFam" id="1.10.10.10:FF:000322">
    <property type="entry name" value="Probable disease resistance protein At1g63360"/>
    <property type="match status" value="1"/>
</dbReference>
<keyword evidence="3" id="KW-0677">Repeat</keyword>
<dbReference type="GO" id="GO:0005524">
    <property type="term" value="F:ATP binding"/>
    <property type="evidence" value="ECO:0007669"/>
    <property type="project" value="UniProtKB-KW"/>
</dbReference>
<keyword evidence="10" id="KW-1185">Reference proteome</keyword>
<dbReference type="PRINTS" id="PR00364">
    <property type="entry name" value="DISEASERSIST"/>
</dbReference>
<keyword evidence="2" id="KW-0433">Leucine-rich repeat</keyword>
<dbReference type="PANTHER" id="PTHR33463:SF187">
    <property type="entry name" value="AND NB-ARC DOMAIN DISEASE RESISTANCE PROTEIN, PUTATIVE-RELATED"/>
    <property type="match status" value="1"/>
</dbReference>
<name>A0AAP0NAG3_LIQFO</name>
<dbReference type="SMART" id="SM00369">
    <property type="entry name" value="LRR_TYP"/>
    <property type="match status" value="3"/>
</dbReference>
<dbReference type="InterPro" id="IPR050905">
    <property type="entry name" value="Plant_NBS-LRR"/>
</dbReference>
<dbReference type="Gene3D" id="1.10.10.10">
    <property type="entry name" value="Winged helix-like DNA-binding domain superfamily/Winged helix DNA-binding domain"/>
    <property type="match status" value="1"/>
</dbReference>
<dbReference type="InterPro" id="IPR042197">
    <property type="entry name" value="Apaf_helical"/>
</dbReference>
<dbReference type="InterPro" id="IPR001611">
    <property type="entry name" value="Leu-rich_rpt"/>
</dbReference>
<evidence type="ECO:0000259" key="8">
    <source>
        <dbReference type="Pfam" id="PF23559"/>
    </source>
</evidence>
<dbReference type="FunFam" id="3.40.50.300:FF:001091">
    <property type="entry name" value="Probable disease resistance protein At1g61300"/>
    <property type="match status" value="1"/>
</dbReference>